<reference evidence="2 3" key="1">
    <citation type="submission" date="2020-04" db="EMBL/GenBank/DDBJ databases">
        <authorList>
            <person name="De Canck E."/>
        </authorList>
    </citation>
    <scope>NUCLEOTIDE SEQUENCE [LARGE SCALE GENOMIC DNA]</scope>
    <source>
        <strain evidence="2 3">LMG 26690</strain>
    </source>
</reference>
<gene>
    <name evidence="2" type="ORF">LMG26690_02974</name>
</gene>
<name>A0A6S7A2F8_9BURK</name>
<dbReference type="Pfam" id="PF10696">
    <property type="entry name" value="DUF2501"/>
    <property type="match status" value="1"/>
</dbReference>
<organism evidence="2 3">
    <name type="scientific">Achromobacter animicus</name>
    <dbReference type="NCBI Taxonomy" id="1389935"/>
    <lineage>
        <taxon>Bacteria</taxon>
        <taxon>Pseudomonadati</taxon>
        <taxon>Pseudomonadota</taxon>
        <taxon>Betaproteobacteria</taxon>
        <taxon>Burkholderiales</taxon>
        <taxon>Alcaligenaceae</taxon>
        <taxon>Achromobacter</taxon>
    </lineage>
</organism>
<protein>
    <recommendedName>
        <fullName evidence="4">DUF2501 domain-containing protein</fullName>
    </recommendedName>
</protein>
<keyword evidence="1" id="KW-0732">Signal</keyword>
<evidence type="ECO:0000313" key="3">
    <source>
        <dbReference type="Proteomes" id="UP000494214"/>
    </source>
</evidence>
<evidence type="ECO:0000313" key="2">
    <source>
        <dbReference type="EMBL" id="CAB3707112.1"/>
    </source>
</evidence>
<evidence type="ECO:0000256" key="1">
    <source>
        <dbReference type="SAM" id="SignalP"/>
    </source>
</evidence>
<accession>A0A6S7A2F8</accession>
<dbReference type="RefSeq" id="WP_254594977.1">
    <property type="nucleotide sequence ID" value="NZ_CADIJM010000005.1"/>
</dbReference>
<sequence>MKIPFRHLAVAAALIAAQCYAGAASAQWLDAVKGQMESQGSSTQGGTTQGGILQGLGNSLPLSSLTPASAGNAAGVLEFCMKNNYLAGGDAQALKEKLMGKIGAGSTQKAKSDSGYLAGLQGLLNGSDGKSVDLSGGGLKEELTRKACDQVLKHAKSFL</sequence>
<dbReference type="AlphaFoldDB" id="A0A6S7A2F8"/>
<keyword evidence="3" id="KW-1185">Reference proteome</keyword>
<proteinExistence type="predicted"/>
<feature type="signal peptide" evidence="1">
    <location>
        <begin position="1"/>
        <end position="23"/>
    </location>
</feature>
<dbReference type="Proteomes" id="UP000494214">
    <property type="component" value="Unassembled WGS sequence"/>
</dbReference>
<feature type="chain" id="PRO_5028976088" description="DUF2501 domain-containing protein" evidence="1">
    <location>
        <begin position="24"/>
        <end position="159"/>
    </location>
</feature>
<dbReference type="EMBL" id="CADIJM010000005">
    <property type="protein sequence ID" value="CAB3707112.1"/>
    <property type="molecule type" value="Genomic_DNA"/>
</dbReference>
<dbReference type="InterPro" id="IPR019637">
    <property type="entry name" value="DUF2501"/>
</dbReference>
<evidence type="ECO:0008006" key="4">
    <source>
        <dbReference type="Google" id="ProtNLM"/>
    </source>
</evidence>